<keyword evidence="2" id="KW-0808">Transferase</keyword>
<dbReference type="CDD" id="cd02440">
    <property type="entry name" value="AdoMet_MTases"/>
    <property type="match status" value="1"/>
</dbReference>
<dbReference type="Proteomes" id="UP000255334">
    <property type="component" value="Unassembled WGS sequence"/>
</dbReference>
<sequence length="269" mass="30455">MLLNKEIGMTMFDVVAQAIAGYRSAEVSRTISPSDTMYNQWYYEIGESAVDNIALAWQASSNDRISRVLDLPCGHGRVLRHLLRLFPDAHFDACDLDEEGVAFCANTFGARPLLSKADLTTMHFDTSYDLIWVGSLFTHISRDLARTWLSHLANYLSPRGMLVGTTHGRWCEHVYKVHPYISPEGWRVVLNGYKSSGYGYCDYHPEESHTYLRGSYGISLAMPHATVADIEQIPGIRLLMYRERAWSDHQDVFAICKPAFNDPWPGMPA</sequence>
<evidence type="ECO:0000313" key="3">
    <source>
        <dbReference type="Proteomes" id="UP000255334"/>
    </source>
</evidence>
<dbReference type="AlphaFoldDB" id="A0A370X335"/>
<gene>
    <name evidence="2" type="ORF">DWU99_15095</name>
</gene>
<keyword evidence="2" id="KW-0489">Methyltransferase</keyword>
<comment type="caution">
    <text evidence="2">The sequence shown here is derived from an EMBL/GenBank/DDBJ whole genome shotgun (WGS) entry which is preliminary data.</text>
</comment>
<dbReference type="Pfam" id="PF08242">
    <property type="entry name" value="Methyltransf_12"/>
    <property type="match status" value="1"/>
</dbReference>
<reference evidence="2 3" key="1">
    <citation type="submission" date="2018-07" db="EMBL/GenBank/DDBJ databases">
        <title>Dyella monticola sp. nov. and Dyella psychrodurans sp. nov. isolated from monsoon evergreen broad-leaved forest soil of Dinghu Mountain, China.</title>
        <authorList>
            <person name="Gao Z."/>
            <person name="Qiu L."/>
        </authorList>
    </citation>
    <scope>NUCLEOTIDE SEQUENCE [LARGE SCALE GENOMIC DNA]</scope>
    <source>
        <strain evidence="2 3">4MSK11</strain>
    </source>
</reference>
<dbReference type="InterPro" id="IPR029063">
    <property type="entry name" value="SAM-dependent_MTases_sf"/>
</dbReference>
<dbReference type="InterPro" id="IPR013217">
    <property type="entry name" value="Methyltransf_12"/>
</dbReference>
<feature type="domain" description="Methyltransferase type 12" evidence="1">
    <location>
        <begin position="69"/>
        <end position="162"/>
    </location>
</feature>
<accession>A0A370X335</accession>
<dbReference type="Gene3D" id="3.40.50.150">
    <property type="entry name" value="Vaccinia Virus protein VP39"/>
    <property type="match status" value="1"/>
</dbReference>
<organism evidence="2 3">
    <name type="scientific">Dyella psychrodurans</name>
    <dbReference type="NCBI Taxonomy" id="1927960"/>
    <lineage>
        <taxon>Bacteria</taxon>
        <taxon>Pseudomonadati</taxon>
        <taxon>Pseudomonadota</taxon>
        <taxon>Gammaproteobacteria</taxon>
        <taxon>Lysobacterales</taxon>
        <taxon>Rhodanobacteraceae</taxon>
        <taxon>Dyella</taxon>
    </lineage>
</organism>
<protein>
    <submittedName>
        <fullName evidence="2">Class I SAM-dependent methyltransferase</fullName>
    </submittedName>
</protein>
<evidence type="ECO:0000313" key="2">
    <source>
        <dbReference type="EMBL" id="RDS82707.1"/>
    </source>
</evidence>
<evidence type="ECO:0000259" key="1">
    <source>
        <dbReference type="Pfam" id="PF08242"/>
    </source>
</evidence>
<dbReference type="SUPFAM" id="SSF53335">
    <property type="entry name" value="S-adenosyl-L-methionine-dependent methyltransferases"/>
    <property type="match status" value="1"/>
</dbReference>
<dbReference type="GO" id="GO:0032259">
    <property type="term" value="P:methylation"/>
    <property type="evidence" value="ECO:0007669"/>
    <property type="project" value="UniProtKB-KW"/>
</dbReference>
<keyword evidence="3" id="KW-1185">Reference proteome</keyword>
<name>A0A370X335_9GAMM</name>
<dbReference type="EMBL" id="QRBF01000005">
    <property type="protein sequence ID" value="RDS82707.1"/>
    <property type="molecule type" value="Genomic_DNA"/>
</dbReference>
<proteinExistence type="predicted"/>
<dbReference type="GO" id="GO:0008168">
    <property type="term" value="F:methyltransferase activity"/>
    <property type="evidence" value="ECO:0007669"/>
    <property type="project" value="UniProtKB-KW"/>
</dbReference>